<comment type="similarity">
    <text evidence="1">Belongs to the C/M/P thioester hydrolase family.</text>
</comment>
<protein>
    <submittedName>
        <fullName evidence="5">Acyl-CoA thioesterase</fullName>
    </submittedName>
</protein>
<dbReference type="SUPFAM" id="SSF54637">
    <property type="entry name" value="Thioesterase/thiol ester dehydrase-isomerase"/>
    <property type="match status" value="2"/>
</dbReference>
<dbReference type="AlphaFoldDB" id="A0A2H1L6W3"/>
<organism evidence="5 6">
    <name type="scientific">Brevibacterium jeotgali</name>
    <dbReference type="NCBI Taxonomy" id="1262550"/>
    <lineage>
        <taxon>Bacteria</taxon>
        <taxon>Bacillati</taxon>
        <taxon>Actinomycetota</taxon>
        <taxon>Actinomycetes</taxon>
        <taxon>Micrococcales</taxon>
        <taxon>Brevibacteriaceae</taxon>
        <taxon>Brevibacterium</taxon>
    </lineage>
</organism>
<evidence type="ECO:0000313" key="5">
    <source>
        <dbReference type="EMBL" id="SMY12631.1"/>
    </source>
</evidence>
<keyword evidence="6" id="KW-1185">Reference proteome</keyword>
<dbReference type="GO" id="GO:0006637">
    <property type="term" value="P:acyl-CoA metabolic process"/>
    <property type="evidence" value="ECO:0007669"/>
    <property type="project" value="InterPro"/>
</dbReference>
<evidence type="ECO:0000259" key="4">
    <source>
        <dbReference type="Pfam" id="PF20789"/>
    </source>
</evidence>
<dbReference type="InterPro" id="IPR049449">
    <property type="entry name" value="TesB_ACOT8-like_N"/>
</dbReference>
<feature type="domain" description="Acyl-CoA thioesterase-like C-terminal" evidence="4">
    <location>
        <begin position="182"/>
        <end position="293"/>
    </location>
</feature>
<evidence type="ECO:0000256" key="2">
    <source>
        <dbReference type="ARBA" id="ARBA00022801"/>
    </source>
</evidence>
<accession>A0A2H1L6W3</accession>
<evidence type="ECO:0000313" key="6">
    <source>
        <dbReference type="Proteomes" id="UP000234462"/>
    </source>
</evidence>
<sequence length="299" mass="32554">MSEAMLDETPPNAPIRRAMTPVSGREGLVFRGTPTPWTGAYGGDLMSHCIGAARHGRKLGRLISANFEFLRASDPLGEVSASTETVREGRSLRHIRVTLDQAGSEKLTAILVYETDSAATDVPVVMPPSHEAPRTEPGDIPSIADAELENLPDSYRTYYAATRGLDVRYITKPPFATCESGDLTESRFGGSENWTRVVEPADPGRAFSEAALCYIADDSALEPVLNGQGVSWFHDDAKFVTLSHSMRFVERIESGEWLSCTNRLHVVSGRYVETRGTITTSSGRRVASTRQLGIKVGHA</sequence>
<dbReference type="Proteomes" id="UP000234462">
    <property type="component" value="Unassembled WGS sequence"/>
</dbReference>
<dbReference type="GO" id="GO:0047617">
    <property type="term" value="F:fatty acyl-CoA hydrolase activity"/>
    <property type="evidence" value="ECO:0007669"/>
    <property type="project" value="InterPro"/>
</dbReference>
<dbReference type="InterPro" id="IPR003703">
    <property type="entry name" value="Acyl_CoA_thio"/>
</dbReference>
<dbReference type="RefSeq" id="WP_180951924.1">
    <property type="nucleotide sequence ID" value="NZ_FXZM01000011.1"/>
</dbReference>
<feature type="domain" description="Acyl-CoA thioesterase-like N-terminal HotDog" evidence="3">
    <location>
        <begin position="33"/>
        <end position="112"/>
    </location>
</feature>
<dbReference type="Pfam" id="PF20789">
    <property type="entry name" value="4HBT_3C"/>
    <property type="match status" value="1"/>
</dbReference>
<dbReference type="Pfam" id="PF13622">
    <property type="entry name" value="4HBT_3"/>
    <property type="match status" value="1"/>
</dbReference>
<dbReference type="InterPro" id="IPR042171">
    <property type="entry name" value="Acyl-CoA_hotdog"/>
</dbReference>
<keyword evidence="2" id="KW-0378">Hydrolase</keyword>
<name>A0A2H1L6W3_9MICO</name>
<dbReference type="PANTHER" id="PTHR11066:SF34">
    <property type="entry name" value="ACYL-COENZYME A THIOESTERASE 8"/>
    <property type="match status" value="1"/>
</dbReference>
<evidence type="ECO:0000256" key="1">
    <source>
        <dbReference type="ARBA" id="ARBA00006538"/>
    </source>
</evidence>
<dbReference type="Gene3D" id="2.40.160.210">
    <property type="entry name" value="Acyl-CoA thioesterase, double hotdog domain"/>
    <property type="match status" value="1"/>
</dbReference>
<proteinExistence type="inferred from homology"/>
<dbReference type="GO" id="GO:0009062">
    <property type="term" value="P:fatty acid catabolic process"/>
    <property type="evidence" value="ECO:0007669"/>
    <property type="project" value="TreeGrafter"/>
</dbReference>
<reference evidence="6" key="1">
    <citation type="submission" date="2017-03" db="EMBL/GenBank/DDBJ databases">
        <authorList>
            <person name="Monnet C."/>
        </authorList>
    </citation>
    <scope>NUCLEOTIDE SEQUENCE [LARGE SCALE GENOMIC DNA]</scope>
    <source>
        <strain evidence="6">SJ5-8</strain>
    </source>
</reference>
<evidence type="ECO:0000259" key="3">
    <source>
        <dbReference type="Pfam" id="PF13622"/>
    </source>
</evidence>
<dbReference type="EMBL" id="FXZM01000011">
    <property type="protein sequence ID" value="SMY12631.1"/>
    <property type="molecule type" value="Genomic_DNA"/>
</dbReference>
<dbReference type="InterPro" id="IPR049450">
    <property type="entry name" value="ACOT8-like_C"/>
</dbReference>
<dbReference type="PANTHER" id="PTHR11066">
    <property type="entry name" value="ACYL-COA THIOESTERASE"/>
    <property type="match status" value="1"/>
</dbReference>
<dbReference type="InterPro" id="IPR029069">
    <property type="entry name" value="HotDog_dom_sf"/>
</dbReference>
<gene>
    <name evidence="5" type="ORF">BJEO58_02231</name>
</gene>